<feature type="compositionally biased region" description="Low complexity" evidence="20">
    <location>
        <begin position="550"/>
        <end position="564"/>
    </location>
</feature>
<feature type="transmembrane region" description="Helical" evidence="21">
    <location>
        <begin position="973"/>
        <end position="997"/>
    </location>
</feature>
<keyword evidence="14 21" id="KW-0472">Membrane</keyword>
<evidence type="ECO:0000256" key="5">
    <source>
        <dbReference type="ARBA" id="ARBA00022676"/>
    </source>
</evidence>
<dbReference type="FunFam" id="3.40.140.10:FF:000053">
    <property type="entry name" value="MPN domain-containing protein CG4751"/>
    <property type="match status" value="1"/>
</dbReference>
<dbReference type="CDD" id="cd04190">
    <property type="entry name" value="Chitin_synth_C"/>
    <property type="match status" value="1"/>
</dbReference>
<evidence type="ECO:0000256" key="19">
    <source>
        <dbReference type="SAM" id="Coils"/>
    </source>
</evidence>
<feature type="transmembrane region" description="Helical" evidence="21">
    <location>
        <begin position="1153"/>
        <end position="1169"/>
    </location>
</feature>
<comment type="catalytic activity">
    <reaction evidence="17">
        <text>[(1-&gt;4)-N-acetyl-beta-D-glucosaminyl](n) + UDP-N-acetyl-alpha-D-glucosamine = [(1-&gt;4)-N-acetyl-beta-D-glucosaminyl](n+1) + UDP + H(+)</text>
        <dbReference type="Rhea" id="RHEA:16637"/>
        <dbReference type="Rhea" id="RHEA-COMP:9593"/>
        <dbReference type="Rhea" id="RHEA-COMP:9595"/>
        <dbReference type="ChEBI" id="CHEBI:15378"/>
        <dbReference type="ChEBI" id="CHEBI:17029"/>
        <dbReference type="ChEBI" id="CHEBI:57705"/>
        <dbReference type="ChEBI" id="CHEBI:58223"/>
        <dbReference type="EC" id="2.4.1.16"/>
    </reaction>
</comment>
<keyword evidence="12" id="KW-0482">Metalloprotease</keyword>
<evidence type="ECO:0000256" key="1">
    <source>
        <dbReference type="ARBA" id="ARBA00004651"/>
    </source>
</evidence>
<dbReference type="GO" id="GO:0006031">
    <property type="term" value="P:chitin biosynthetic process"/>
    <property type="evidence" value="ECO:0007669"/>
    <property type="project" value="TreeGrafter"/>
</dbReference>
<evidence type="ECO:0000256" key="2">
    <source>
        <dbReference type="ARBA" id="ARBA00012543"/>
    </source>
</evidence>
<evidence type="ECO:0000256" key="14">
    <source>
        <dbReference type="ARBA" id="ARBA00023136"/>
    </source>
</evidence>
<dbReference type="GO" id="GO:0006508">
    <property type="term" value="P:proteolysis"/>
    <property type="evidence" value="ECO:0007669"/>
    <property type="project" value="UniProtKB-KW"/>
</dbReference>
<dbReference type="InterPro" id="IPR040843">
    <property type="entry name" value="RAMA"/>
</dbReference>
<comment type="similarity">
    <text evidence="16">Belongs to the chitin synthase family. Class IV subfamily.</text>
</comment>
<evidence type="ECO:0000256" key="3">
    <source>
        <dbReference type="ARBA" id="ARBA00022475"/>
    </source>
</evidence>
<dbReference type="PANTHER" id="PTHR22914">
    <property type="entry name" value="CHITIN SYNTHASE"/>
    <property type="match status" value="1"/>
</dbReference>
<feature type="transmembrane region" description="Helical" evidence="21">
    <location>
        <begin position="1838"/>
        <end position="1859"/>
    </location>
</feature>
<keyword evidence="4" id="KW-0645">Protease</keyword>
<dbReference type="SUPFAM" id="SSF102712">
    <property type="entry name" value="JAB1/MPN domain"/>
    <property type="match status" value="1"/>
</dbReference>
<feature type="transmembrane region" description="Helical" evidence="21">
    <location>
        <begin position="1307"/>
        <end position="1327"/>
    </location>
</feature>
<dbReference type="FunFam" id="3.90.550.10:FF:000139">
    <property type="entry name" value="Chitin synthase 8"/>
    <property type="match status" value="1"/>
</dbReference>
<feature type="transmembrane region" description="Helical" evidence="21">
    <location>
        <begin position="1128"/>
        <end position="1147"/>
    </location>
</feature>
<feature type="coiled-coil region" evidence="19">
    <location>
        <begin position="1960"/>
        <end position="1987"/>
    </location>
</feature>
<feature type="transmembrane region" description="Helical" evidence="21">
    <location>
        <begin position="1865"/>
        <end position="1887"/>
    </location>
</feature>
<reference evidence="23" key="1">
    <citation type="submission" date="2016-07" db="EMBL/GenBank/DDBJ databases">
        <authorList>
            <person name="Bretaudeau A."/>
        </authorList>
    </citation>
    <scope>NUCLEOTIDE SEQUENCE</scope>
    <source>
        <strain evidence="23">Rice</strain>
        <tissue evidence="23">Whole body</tissue>
    </source>
</reference>
<evidence type="ECO:0000256" key="17">
    <source>
        <dbReference type="ARBA" id="ARBA00048014"/>
    </source>
</evidence>
<keyword evidence="9" id="KW-0378">Hydrolase</keyword>
<dbReference type="OrthoDB" id="167806at2759"/>
<comment type="similarity">
    <text evidence="18">Belongs to the peptidase M67 family.</text>
</comment>
<evidence type="ECO:0000256" key="15">
    <source>
        <dbReference type="ARBA" id="ARBA00023180"/>
    </source>
</evidence>
<evidence type="ECO:0000256" key="8">
    <source>
        <dbReference type="ARBA" id="ARBA00022723"/>
    </source>
</evidence>
<evidence type="ECO:0000256" key="13">
    <source>
        <dbReference type="ARBA" id="ARBA00023054"/>
    </source>
</evidence>
<dbReference type="GO" id="GO:0004100">
    <property type="term" value="F:chitin synthase activity"/>
    <property type="evidence" value="ECO:0007669"/>
    <property type="project" value="UniProtKB-EC"/>
</dbReference>
<sequence length="2424" mass="272626">MDLQTSHLAAALMSGPSLPVYNNTSAEATATVTAPPNNPNEEVKNEKPTEPPKDPPEEDKEELASGEEYSDEEMEAQSGSKSMPGRGVTLQMLLEEKMLEPGTAAMTIEYLGQKFVGDLQPDGKIKSHETETIFCSPSAWAIHCKRIINPDKRSGCGWASVKYRGKKLDTIKATYLRKKQLQRENMHTDEEVEMEVENPPEPPPQRVVMKHNTVPNRMMQHDANMLIEAVSFSSAGKVQPFLVSVSSNASLVLDIHCHLKKEEVYGYLAGTWDLNSHNVMITHTFPCLISKNDNRPRVLVELEIQMEIEKLGLTLLGWYHSHPTNPAMPSLRDCDNQLEYQIKMRGPSEISYIPCIGVICSPYNPESPVLESSLTFFWVMPPPEQRPTEYPRPLLLQYNMVHDSHLSPHAMEQIRKSIKYYFSFSDDTFVNFKDNFKPDITYLDKLKCTLTAKFPREQSDGLLWHFIRDELGCSSENDDKMDLDALLAVPQPIPVSKPSQITSVPNFPSVSTLQQMVSRPAGVPPINVSSSIGSGSPHKFETPQLNIPVLPTSSKSSSKSATPTLPSPYPTGLDMLTSMALGLGSPNMPLPMGASSLESLAAANSMLTGLTPGMSSSLAASLSGSKLPDPPSYAASLQNLTSSIGSYDKTPSSTSTSTTATGTIPASLASNLMMSSADIANALFSASKYSSAGILGIPDPMSKSTLAANNMFLSPSLMKMQESLLKPLSTSSPISTKAGLDQSMLMKSPHDLLKGNKDYLPPDFGSIGKGKSDSLEGMKLNETATSSKMETAKSDSMDAQATDFSMPSRVGGESFLNQMLELTKKTTMPDYLSDYNQPLKLTKPEDLSTSVPSSHHPYMGSSSIVDTIAQVAMGNFAKHDEPKDYAKETDYSTNKVKLSRMARPRPYGFRALDEESDDNSELTPLHDDNDDLGQRTAQEAKGWNLFREIPVKKESGSMASTAGIDFSVKILKVLAYIFIFGIVLGSAVVSKGTLLFITSQLKKGKAIIHCNRQLELDKQFITIHSLEERVTWLWAAFIALSIPEVGVFLRSVRICFFKTAPKPSVLQFLTAFVVDTLHTIGIGLLVLFILPELDVVKGTMLMNAMCFMPGILNAVTRDRTDSRYMLKMALDVLAISAQATAFVVWPLLKGVSMLWTIPVACIFISLGWWENFVGDIGKQWPVLEPVQELRDNLKKTRYYTQRVLSLWKIFIFMCCILISLAAQDDSPLSFFTEFATGFGERFYKVHEVRAIQDEFEGFLGYKIMDLYFDQMPAAWATPLWVVLIQVLASLVCFMASLSACKILIQNFSFTFALSLVGPVTINLLIWLCGERNADPCAYSNTIPDYLFFDIPPVYFLKEFVVKEMSWIWLLWLVSQAWVTAHNWRSRAERLAASDKLFNRPWYCSPVLDVSMLLNRTKNEEAEITIEDLKETESEGGSMMSGFEAKKDIKPSDNITRIYVCATMWHETKEEMMDFLKSILRFDEDQSARRVAQKYLGIVDPDYYELEVHIFMDDAFEVSDHSADDSKVNPFVTCLVETVDEAASEVHLTNVRLRPPKKFPTPYGGRLVWTLPGKNKMICHLKDKSKIRHRKRWSQVMYMYYLLGHRLMDVPISVDRKEVIAGNTYLLALDGDIDFKPTAVTLLIDLMKKDKNLGAACGRIHPVGSGFMAWYQMFEYAIGHWLQKATEHMIGCVLCSPGCFSLFRGKALMDDNVMKKYTLTSHEARHYVQYDQGEDRWLCTLLLQRGYRVEYSAASDAYTHCPEHFDEFFNQRRRWVPSTLANIFDLLASAKLTVKSNDNISTLYIVYQFMLIVGTVLGPGTIFLMMVGAMNAIIQISNAYAMMLNLVPLVIFLIVCMTCQSKTQLFLANLITCAYAMVMMIVIVGIVLQIVEDGWLAPSSMFTALIFGTFFVTAALHPQEIKCLLFIAVYYVTIPSMYMLLIIYSICNLNNVSWGTRETPQKKTAKEMEMEQKEAEEAKKKMESQGLKKLFGKGEEKSGSLEFSVAGLFRCMCCTNPEDHKDDLNMMQISHALEKINKRLDQLDVPPEPTHQPSHPHTHVETVGVRDYEDSEISTEIPKEERDDLINPYWIEDVELQKGEVDFLTTAETNFWKDVIDEYLLPIDEDKREIERIRKDLKNLRDKMVFAFVMLNSLFVLVIFLLQLSQDQLHFKWPFGQKSSMEYDNDMNMFIITQDYLTLEPIGFVFLLFFGSIIMIQFTAMLFHRLDTLAHLLSTTKLDWYFSKKPDDLSDDALIDSLALTIAKDLQRLNTDDLDKRNNNEHVSRRKTIYNLEKGKETKPAVINLDANAKRRLTILQNGDSELISRLPSLGPNLATRRATVRAINTRRESVMAERRRSQFQARPSGGSYMYNNPQNTIQLDDMVGGPSTSGVYVNRGYEPALDSDIEDTPGPTRRSVVHFTDHFA</sequence>
<feature type="transmembrane region" description="Helical" evidence="21">
    <location>
        <begin position="1273"/>
        <end position="1295"/>
    </location>
</feature>
<dbReference type="GO" id="GO:0046872">
    <property type="term" value="F:metal ion binding"/>
    <property type="evidence" value="ECO:0007669"/>
    <property type="project" value="UniProtKB-KW"/>
</dbReference>
<feature type="region of interest" description="Disordered" evidence="20">
    <location>
        <begin position="2355"/>
        <end position="2376"/>
    </location>
</feature>
<gene>
    <name evidence="23" type="ORF">SFRICE_001416</name>
</gene>
<evidence type="ECO:0000256" key="11">
    <source>
        <dbReference type="ARBA" id="ARBA00022989"/>
    </source>
</evidence>
<keyword evidence="13 19" id="KW-0175">Coiled coil</keyword>
<dbReference type="PROSITE" id="PS50249">
    <property type="entry name" value="MPN"/>
    <property type="match status" value="1"/>
</dbReference>
<evidence type="ECO:0000256" key="16">
    <source>
        <dbReference type="ARBA" id="ARBA00046329"/>
    </source>
</evidence>
<evidence type="ECO:0000259" key="22">
    <source>
        <dbReference type="PROSITE" id="PS50249"/>
    </source>
</evidence>
<dbReference type="PANTHER" id="PTHR22914:SF42">
    <property type="entry name" value="CHITIN SYNTHASE"/>
    <property type="match status" value="1"/>
</dbReference>
<feature type="compositionally biased region" description="Acidic residues" evidence="20">
    <location>
        <begin position="56"/>
        <end position="75"/>
    </location>
</feature>
<feature type="domain" description="MPN" evidence="22">
    <location>
        <begin position="243"/>
        <end position="377"/>
    </location>
</feature>
<evidence type="ECO:0000256" key="10">
    <source>
        <dbReference type="ARBA" id="ARBA00022833"/>
    </source>
</evidence>
<dbReference type="InterPro" id="IPR000555">
    <property type="entry name" value="JAMM/MPN+_dom"/>
</dbReference>
<dbReference type="Pfam" id="PF18755">
    <property type="entry name" value="RAMA"/>
    <property type="match status" value="1"/>
</dbReference>
<dbReference type="Pfam" id="PF23000">
    <property type="entry name" value="ChitinSynthase_IV_N"/>
    <property type="match status" value="1"/>
</dbReference>
<keyword evidence="3" id="KW-1003">Cell membrane</keyword>
<proteinExistence type="inferred from homology"/>
<dbReference type="GO" id="GO:0008237">
    <property type="term" value="F:metallopeptidase activity"/>
    <property type="evidence" value="ECO:0007669"/>
    <property type="project" value="UniProtKB-KW"/>
</dbReference>
<evidence type="ECO:0000256" key="6">
    <source>
        <dbReference type="ARBA" id="ARBA00022679"/>
    </source>
</evidence>
<organism evidence="23">
    <name type="scientific">Spodoptera frugiperda</name>
    <name type="common">Fall armyworm</name>
    <dbReference type="NCBI Taxonomy" id="7108"/>
    <lineage>
        <taxon>Eukaryota</taxon>
        <taxon>Metazoa</taxon>
        <taxon>Ecdysozoa</taxon>
        <taxon>Arthropoda</taxon>
        <taxon>Hexapoda</taxon>
        <taxon>Insecta</taxon>
        <taxon>Pterygota</taxon>
        <taxon>Neoptera</taxon>
        <taxon>Endopterygota</taxon>
        <taxon>Lepidoptera</taxon>
        <taxon>Glossata</taxon>
        <taxon>Ditrysia</taxon>
        <taxon>Noctuoidea</taxon>
        <taxon>Noctuidae</taxon>
        <taxon>Amphipyrinae</taxon>
        <taxon>Spodoptera</taxon>
    </lineage>
</organism>
<dbReference type="Pfam" id="PF01398">
    <property type="entry name" value="JAB"/>
    <property type="match status" value="1"/>
</dbReference>
<evidence type="ECO:0000256" key="9">
    <source>
        <dbReference type="ARBA" id="ARBA00022801"/>
    </source>
</evidence>
<evidence type="ECO:0000256" key="7">
    <source>
        <dbReference type="ARBA" id="ARBA00022692"/>
    </source>
</evidence>
<feature type="compositionally biased region" description="Polar residues" evidence="20">
    <location>
        <begin position="20"/>
        <end position="34"/>
    </location>
</feature>
<comment type="subcellular location">
    <subcellularLocation>
        <location evidence="1">Cell membrane</location>
        <topology evidence="1">Multi-pass membrane protein</topology>
    </subcellularLocation>
</comment>
<feature type="transmembrane region" description="Helical" evidence="21">
    <location>
        <begin position="1927"/>
        <end position="1946"/>
    </location>
</feature>
<dbReference type="CDD" id="cd08067">
    <property type="entry name" value="MPN_2A_DUB"/>
    <property type="match status" value="1"/>
</dbReference>
<feature type="transmembrane region" description="Helical" evidence="21">
    <location>
        <begin position="2143"/>
        <end position="2163"/>
    </location>
</feature>
<dbReference type="InterPro" id="IPR037518">
    <property type="entry name" value="MPN"/>
</dbReference>
<protein>
    <recommendedName>
        <fullName evidence="2">chitin synthase</fullName>
        <ecNumber evidence="2">2.4.1.16</ecNumber>
    </recommendedName>
</protein>
<dbReference type="InterPro" id="IPR029044">
    <property type="entry name" value="Nucleotide-diphossugar_trans"/>
</dbReference>
<feature type="region of interest" description="Disordered" evidence="20">
    <location>
        <begin position="910"/>
        <end position="933"/>
    </location>
</feature>
<keyword evidence="10" id="KW-0862">Zinc</keyword>
<dbReference type="Gene3D" id="3.40.140.10">
    <property type="entry name" value="Cytidine Deaminase, domain 2"/>
    <property type="match status" value="1"/>
</dbReference>
<dbReference type="InterPro" id="IPR055120">
    <property type="entry name" value="Chs-1/2_IV_N"/>
</dbReference>
<keyword evidence="5" id="KW-0328">Glycosyltransferase</keyword>
<evidence type="ECO:0000256" key="4">
    <source>
        <dbReference type="ARBA" id="ARBA00022670"/>
    </source>
</evidence>
<evidence type="ECO:0000256" key="20">
    <source>
        <dbReference type="SAM" id="MobiDB-lite"/>
    </source>
</evidence>
<dbReference type="InterPro" id="IPR004835">
    <property type="entry name" value="Chitin_synth"/>
</dbReference>
<keyword evidence="8" id="KW-0479">Metal-binding</keyword>
<dbReference type="SUPFAM" id="SSF53448">
    <property type="entry name" value="Nucleotide-diphospho-sugar transferases"/>
    <property type="match status" value="1"/>
</dbReference>
<feature type="transmembrane region" description="Helical" evidence="21">
    <location>
        <begin position="1804"/>
        <end position="1826"/>
    </location>
</feature>
<feature type="region of interest" description="Disordered" evidence="20">
    <location>
        <begin position="1"/>
        <end position="85"/>
    </location>
</feature>
<dbReference type="GO" id="GO:0005886">
    <property type="term" value="C:plasma membrane"/>
    <property type="evidence" value="ECO:0007669"/>
    <property type="project" value="UniProtKB-SubCell"/>
</dbReference>
<feature type="transmembrane region" description="Helical" evidence="21">
    <location>
        <begin position="1203"/>
        <end position="1222"/>
    </location>
</feature>
<feature type="transmembrane region" description="Helical" evidence="21">
    <location>
        <begin position="2201"/>
        <end position="2222"/>
    </location>
</feature>
<evidence type="ECO:0000256" key="12">
    <source>
        <dbReference type="ARBA" id="ARBA00023049"/>
    </source>
</evidence>
<feature type="transmembrane region" description="Helical" evidence="21">
    <location>
        <begin position="1894"/>
        <end position="1915"/>
    </location>
</feature>
<evidence type="ECO:0000313" key="23">
    <source>
        <dbReference type="EMBL" id="SOQ46278.1"/>
    </source>
</evidence>
<dbReference type="Pfam" id="PF03142">
    <property type="entry name" value="Chitin_synth_2"/>
    <property type="match status" value="1"/>
</dbReference>
<feature type="region of interest" description="Disordered" evidence="20">
    <location>
        <begin position="549"/>
        <end position="569"/>
    </location>
</feature>
<dbReference type="EMBL" id="ODYU01005437">
    <property type="protein sequence ID" value="SOQ46278.1"/>
    <property type="molecule type" value="Genomic_DNA"/>
</dbReference>
<evidence type="ECO:0000256" key="18">
    <source>
        <dbReference type="ARBA" id="ARBA00061577"/>
    </source>
</evidence>
<keyword evidence="15" id="KW-0325">Glycoprotein</keyword>
<feature type="transmembrane region" description="Helical" evidence="21">
    <location>
        <begin position="1068"/>
        <end position="1090"/>
    </location>
</feature>
<keyword evidence="11 21" id="KW-1133">Transmembrane helix</keyword>
<keyword evidence="6" id="KW-0808">Transferase</keyword>
<accession>A0A2H1VZM5</accession>
<evidence type="ECO:0000256" key="21">
    <source>
        <dbReference type="SAM" id="Phobius"/>
    </source>
</evidence>
<dbReference type="EC" id="2.4.1.16" evidence="2"/>
<feature type="compositionally biased region" description="Basic and acidic residues" evidence="20">
    <location>
        <begin position="41"/>
        <end position="55"/>
    </location>
</feature>
<keyword evidence="7 21" id="KW-0812">Transmembrane</keyword>
<name>A0A2H1VZM5_SPOFR</name>